<evidence type="ECO:0000313" key="3">
    <source>
        <dbReference type="EMBL" id="QCO11311.1"/>
    </source>
</evidence>
<dbReference type="GO" id="GO:0004035">
    <property type="term" value="F:alkaline phosphatase activity"/>
    <property type="evidence" value="ECO:0007669"/>
    <property type="project" value="UniProtKB-EC"/>
</dbReference>
<dbReference type="Pfam" id="PF19050">
    <property type="entry name" value="PhoD_2"/>
    <property type="match status" value="1"/>
</dbReference>
<keyword evidence="5" id="KW-1185">Reference proteome</keyword>
<name>A0A0P0ES20_AZOBR</name>
<feature type="domain" description="PhoD-like phosphatase" evidence="1">
    <location>
        <begin position="130"/>
        <end position="341"/>
    </location>
</feature>
<dbReference type="EMBL" id="JAWXYC010000003">
    <property type="protein sequence ID" value="MDX5951095.1"/>
    <property type="molecule type" value="Genomic_DNA"/>
</dbReference>
<dbReference type="PANTHER" id="PTHR46689">
    <property type="entry name" value="MEMBRANE PROTEIN, PUTATIVE-RELATED"/>
    <property type="match status" value="1"/>
</dbReference>
<evidence type="ECO:0000259" key="1">
    <source>
        <dbReference type="Pfam" id="PF19050"/>
    </source>
</evidence>
<dbReference type="PANTHER" id="PTHR46689:SF1">
    <property type="entry name" value="PHOD-LIKE PHOSPHATASE DOMAIN-CONTAINING PROTEIN"/>
    <property type="match status" value="1"/>
</dbReference>
<dbReference type="InterPro" id="IPR038607">
    <property type="entry name" value="PhoD-like_sf"/>
</dbReference>
<dbReference type="RefSeq" id="WP_051140387.1">
    <property type="nucleotide sequence ID" value="NZ_CP012915.1"/>
</dbReference>
<keyword evidence="3" id="KW-0614">Plasmid</keyword>
<dbReference type="InterPro" id="IPR018946">
    <property type="entry name" value="PhoD-like_MPP"/>
</dbReference>
<dbReference type="CDD" id="cd07389">
    <property type="entry name" value="MPP_PhoD"/>
    <property type="match status" value="1"/>
</dbReference>
<dbReference type="InterPro" id="IPR029052">
    <property type="entry name" value="Metallo-depent_PP-like"/>
</dbReference>
<dbReference type="Proteomes" id="UP001277471">
    <property type="component" value="Unassembled WGS sequence"/>
</dbReference>
<evidence type="ECO:0000313" key="5">
    <source>
        <dbReference type="Proteomes" id="UP001277471"/>
    </source>
</evidence>
<dbReference type="EC" id="3.1.3.1" evidence="2"/>
<evidence type="ECO:0000313" key="4">
    <source>
        <dbReference type="Proteomes" id="UP000298774"/>
    </source>
</evidence>
<dbReference type="EMBL" id="CP032340">
    <property type="protein sequence ID" value="QCO11311.1"/>
    <property type="molecule type" value="Genomic_DNA"/>
</dbReference>
<dbReference type="GO" id="GO:0016020">
    <property type="term" value="C:membrane"/>
    <property type="evidence" value="ECO:0007669"/>
    <property type="project" value="TreeGrafter"/>
</dbReference>
<dbReference type="SUPFAM" id="SSF56300">
    <property type="entry name" value="Metallo-dependent phosphatases"/>
    <property type="match status" value="1"/>
</dbReference>
<organism evidence="3 4">
    <name type="scientific">Azospirillum brasilense</name>
    <dbReference type="NCBI Taxonomy" id="192"/>
    <lineage>
        <taxon>Bacteria</taxon>
        <taxon>Pseudomonadati</taxon>
        <taxon>Pseudomonadota</taxon>
        <taxon>Alphaproteobacteria</taxon>
        <taxon>Rhodospirillales</taxon>
        <taxon>Azospirillaceae</taxon>
        <taxon>Azospirillum</taxon>
    </lineage>
</organism>
<gene>
    <name evidence="3" type="ORF">D3868_20140</name>
    <name evidence="2" type="ORF">SIM66_07805</name>
</gene>
<accession>A0A0P0ES20</accession>
<geneLocation type="plasmid" evidence="3 4">
    <name>p1</name>
</geneLocation>
<dbReference type="InterPro" id="IPR043904">
    <property type="entry name" value="PhoD_2-like"/>
</dbReference>
<sequence length="494" mass="55598">MARGRPAPNIILGPVLYFRGEQGDRWWLSALFVLDGDAEPYDLRVDGVTLPVPPRHLAQWGNRHVWRFDFAIPRGVRDVEAAYGFTDGASPGDTWAVTVPGRASSPRIAYVSCNGAEDEEKIAGLDAPRNALWGDLRRRHESERFHLLLQGGDQLYADAVWRRPPLLSAWKKRTDAARLDEPFTPAMAQEAEDFYFDLYLRVWGQPETAAVTARIPSVMMWDDHDIFDGWGSHPDEEMTSPAWRGVYAAARRHFSLFQLAAMEGAQPECVWGAPMDSFSQGFRLGDVGVLALDMRSDRTPRRVLSDRVWEALPEWLERFKGCRHLILMSSVPLLYLDTGVMERAVGLSPVRVGIEDDLRDQWRSPAHAEEWLRLIGLLAEFSRRTGCRVTSVSGEIHAGARAVLRGGGVEIWQLIASGVVHPPPAKATAFALEWLAGRKETLPNGYVFEMPAFPESGKRIIRQRNWLSLIFDGKGQIHARWSAEGQPNRYTQVI</sequence>
<dbReference type="AlphaFoldDB" id="A0A0P0ES20"/>
<keyword evidence="2" id="KW-0378">Hydrolase</keyword>
<protein>
    <submittedName>
        <fullName evidence="2">Alkaline phosphatase D family protein</fullName>
        <ecNumber evidence="2">3.1.3.1</ecNumber>
    </submittedName>
    <submittedName>
        <fullName evidence="3">Alkaline phosphatase family protein</fullName>
    </submittedName>
</protein>
<dbReference type="Gene3D" id="3.60.21.70">
    <property type="entry name" value="PhoD-like phosphatase"/>
    <property type="match status" value="1"/>
</dbReference>
<proteinExistence type="predicted"/>
<dbReference type="Proteomes" id="UP000298774">
    <property type="component" value="Plasmid p1"/>
</dbReference>
<dbReference type="GeneID" id="56453326"/>
<dbReference type="KEGG" id="abf:AMK58_17265"/>
<reference evidence="3 4" key="1">
    <citation type="submission" date="2018-09" db="EMBL/GenBank/DDBJ databases">
        <title>Whole genome based analysis of evolution and adaptive divergence in Indian and Brazilian strains of Azospirillum brasilense.</title>
        <authorList>
            <person name="Singh C."/>
            <person name="Tripathi A.K."/>
        </authorList>
    </citation>
    <scope>NUCLEOTIDE SEQUENCE [LARGE SCALE GENOMIC DNA]</scope>
    <source>
        <strain evidence="3 4">MTCC4038</strain>
        <plasmid evidence="3 4">p1</plasmid>
    </source>
</reference>
<reference evidence="2 5" key="2">
    <citation type="submission" date="2023-11" db="EMBL/GenBank/DDBJ databases">
        <title>MicrobeMod: A computational toolkit for identifying prokaryotic methylation and restriction-modification with nanopore sequencing.</title>
        <authorList>
            <person name="Crits-Christoph A."/>
            <person name="Kang S.C."/>
            <person name="Lee H."/>
            <person name="Ostrov N."/>
        </authorList>
    </citation>
    <scope>NUCLEOTIDE SEQUENCE [LARGE SCALE GENOMIC DNA]</scope>
    <source>
        <strain evidence="2 5">ATCC 29145</strain>
    </source>
</reference>
<evidence type="ECO:0000313" key="2">
    <source>
        <dbReference type="EMBL" id="MDX5951095.1"/>
    </source>
</evidence>